<dbReference type="InterPro" id="IPR002878">
    <property type="entry name" value="ChsH2_C"/>
</dbReference>
<evidence type="ECO:0000256" key="1">
    <source>
        <dbReference type="SAM" id="MobiDB-lite"/>
    </source>
</evidence>
<evidence type="ECO:0000313" key="4">
    <source>
        <dbReference type="EMBL" id="MFC5951997.1"/>
    </source>
</evidence>
<dbReference type="RefSeq" id="WP_379570486.1">
    <property type="nucleotide sequence ID" value="NZ_JBHSQK010000089.1"/>
</dbReference>
<dbReference type="PANTHER" id="PTHR34075:SF5">
    <property type="entry name" value="BLR3430 PROTEIN"/>
    <property type="match status" value="1"/>
</dbReference>
<keyword evidence="5" id="KW-1185">Reference proteome</keyword>
<feature type="compositionally biased region" description="Low complexity" evidence="1">
    <location>
        <begin position="1"/>
        <end position="19"/>
    </location>
</feature>
<dbReference type="PANTHER" id="PTHR34075">
    <property type="entry name" value="BLR3430 PROTEIN"/>
    <property type="match status" value="1"/>
</dbReference>
<protein>
    <submittedName>
        <fullName evidence="4">Zn-ribbon domain-containing OB-fold protein</fullName>
    </submittedName>
</protein>
<dbReference type="EMBL" id="JBHSQK010000089">
    <property type="protein sequence ID" value="MFC5951997.1"/>
    <property type="molecule type" value="Genomic_DNA"/>
</dbReference>
<dbReference type="Gene3D" id="6.10.30.10">
    <property type="match status" value="1"/>
</dbReference>
<dbReference type="InterPro" id="IPR052513">
    <property type="entry name" value="Thioester_dehydratase-like"/>
</dbReference>
<dbReference type="SUPFAM" id="SSF50249">
    <property type="entry name" value="Nucleic acid-binding proteins"/>
    <property type="match status" value="1"/>
</dbReference>
<accession>A0ABW1IEG1</accession>
<dbReference type="InterPro" id="IPR012340">
    <property type="entry name" value="NA-bd_OB-fold"/>
</dbReference>
<feature type="domain" description="ChsH2 C-terminal OB-fold" evidence="2">
    <location>
        <begin position="74"/>
        <end position="133"/>
    </location>
</feature>
<dbReference type="Proteomes" id="UP001596119">
    <property type="component" value="Unassembled WGS sequence"/>
</dbReference>
<evidence type="ECO:0000259" key="2">
    <source>
        <dbReference type="Pfam" id="PF01796"/>
    </source>
</evidence>
<dbReference type="Pfam" id="PF12172">
    <property type="entry name" value="zf-ChsH2"/>
    <property type="match status" value="1"/>
</dbReference>
<dbReference type="InterPro" id="IPR022002">
    <property type="entry name" value="ChsH2_Znr"/>
</dbReference>
<dbReference type="Pfam" id="PF01796">
    <property type="entry name" value="OB_ChsH2_C"/>
    <property type="match status" value="1"/>
</dbReference>
<feature type="domain" description="ChsH2 rubredoxin-like zinc ribbon" evidence="3">
    <location>
        <begin position="37"/>
        <end position="66"/>
    </location>
</feature>
<comment type="caution">
    <text evidence="4">The sequence shown here is derived from an EMBL/GenBank/DDBJ whole genome shotgun (WGS) entry which is preliminary data.</text>
</comment>
<feature type="region of interest" description="Disordered" evidence="1">
    <location>
        <begin position="1"/>
        <end position="28"/>
    </location>
</feature>
<evidence type="ECO:0000259" key="3">
    <source>
        <dbReference type="Pfam" id="PF12172"/>
    </source>
</evidence>
<organism evidence="4 5">
    <name type="scientific">Pseudonocardia lutea</name>
    <dbReference type="NCBI Taxonomy" id="2172015"/>
    <lineage>
        <taxon>Bacteria</taxon>
        <taxon>Bacillati</taxon>
        <taxon>Actinomycetota</taxon>
        <taxon>Actinomycetes</taxon>
        <taxon>Pseudonocardiales</taxon>
        <taxon>Pseudonocardiaceae</taxon>
        <taxon>Pseudonocardia</taxon>
    </lineage>
</organism>
<name>A0ABW1IEG1_9PSEU</name>
<proteinExistence type="predicted"/>
<gene>
    <name evidence="4" type="ORF">ACFQH9_27410</name>
</gene>
<reference evidence="5" key="1">
    <citation type="journal article" date="2019" name="Int. J. Syst. Evol. Microbiol.">
        <title>The Global Catalogue of Microorganisms (GCM) 10K type strain sequencing project: providing services to taxonomists for standard genome sequencing and annotation.</title>
        <authorList>
            <consortium name="The Broad Institute Genomics Platform"/>
            <consortium name="The Broad Institute Genome Sequencing Center for Infectious Disease"/>
            <person name="Wu L."/>
            <person name="Ma J."/>
        </authorList>
    </citation>
    <scope>NUCLEOTIDE SEQUENCE [LARGE SCALE GENOMIC DNA]</scope>
    <source>
        <strain evidence="5">CGMCC 4.7397</strain>
    </source>
</reference>
<evidence type="ECO:0000313" key="5">
    <source>
        <dbReference type="Proteomes" id="UP001596119"/>
    </source>
</evidence>
<sequence>MPPTHTTHTTNTTNTTNTTDAPAPAGARPFREGLVSLKPPRLLGSRCGACATTTFPPRQFCPACRAVDGLERTALDTRGRIHSFTVVRQAPPGVAVPYILAWVDVPADQVRLMSTVVGVEPEAVELGLPVELELTPFATGDDGAELLGFRFRASTTGATA</sequence>